<sequence length="218" mass="22312">MDQSISPLMASPLAVGPLRQKCQPEWTSPLVGPGWHFAVNGLVHRTARHEAHPRLHPLGEFCCERSGKQQYDSVISASATKRGASGLAAASFGTVLPAAATTNTGFPAAATTTIAGFPSAATNRHGAVLPAAAANGPITCATRSSAAGTGATFAAIMLDHREPIRRPRTAKQMRGVRTPFFGASSTCDGKAAECKKSAGSRARGANGRGIVGGVVEGI</sequence>
<reference evidence="1 2" key="1">
    <citation type="submission" date="2024-10" db="EMBL/GenBank/DDBJ databases">
        <authorList>
            <person name="Kim D."/>
        </authorList>
    </citation>
    <scope>NUCLEOTIDE SEQUENCE [LARGE SCALE GENOMIC DNA]</scope>
    <source>
        <strain evidence="1">BH-2024</strain>
    </source>
</reference>
<dbReference type="Proteomes" id="UP001620626">
    <property type="component" value="Unassembled WGS sequence"/>
</dbReference>
<protein>
    <submittedName>
        <fullName evidence="1">Uncharacterized protein</fullName>
    </submittedName>
</protein>
<keyword evidence="2" id="KW-1185">Reference proteome</keyword>
<organism evidence="1 2">
    <name type="scientific">Heterodera trifolii</name>
    <dbReference type="NCBI Taxonomy" id="157864"/>
    <lineage>
        <taxon>Eukaryota</taxon>
        <taxon>Metazoa</taxon>
        <taxon>Ecdysozoa</taxon>
        <taxon>Nematoda</taxon>
        <taxon>Chromadorea</taxon>
        <taxon>Rhabditida</taxon>
        <taxon>Tylenchina</taxon>
        <taxon>Tylenchomorpha</taxon>
        <taxon>Tylenchoidea</taxon>
        <taxon>Heteroderidae</taxon>
        <taxon>Heteroderinae</taxon>
        <taxon>Heterodera</taxon>
    </lineage>
</organism>
<gene>
    <name evidence="1" type="ORF">niasHT_010995</name>
</gene>
<name>A0ABD2LG66_9BILA</name>
<evidence type="ECO:0000313" key="2">
    <source>
        <dbReference type="Proteomes" id="UP001620626"/>
    </source>
</evidence>
<proteinExistence type="predicted"/>
<dbReference type="EMBL" id="JBICBT010000424">
    <property type="protein sequence ID" value="KAL3114181.1"/>
    <property type="molecule type" value="Genomic_DNA"/>
</dbReference>
<comment type="caution">
    <text evidence="1">The sequence shown here is derived from an EMBL/GenBank/DDBJ whole genome shotgun (WGS) entry which is preliminary data.</text>
</comment>
<accession>A0ABD2LG66</accession>
<evidence type="ECO:0000313" key="1">
    <source>
        <dbReference type="EMBL" id="KAL3114181.1"/>
    </source>
</evidence>
<dbReference type="AlphaFoldDB" id="A0ABD2LG66"/>